<dbReference type="EMBL" id="JBHSFQ010000031">
    <property type="protein sequence ID" value="MFC4565026.1"/>
    <property type="molecule type" value="Genomic_DNA"/>
</dbReference>
<dbReference type="InterPro" id="IPR036691">
    <property type="entry name" value="Endo/exonu/phosph_ase_sf"/>
</dbReference>
<dbReference type="InterPro" id="IPR037493">
    <property type="entry name" value="ExoIII-like"/>
</dbReference>
<comment type="caution">
    <text evidence="2">The sequence shown here is derived from an EMBL/GenBank/DDBJ whole genome shotgun (WGS) entry which is preliminary data.</text>
</comment>
<dbReference type="InterPro" id="IPR005135">
    <property type="entry name" value="Endo/exonuclease/phosphatase"/>
</dbReference>
<dbReference type="Pfam" id="PF03372">
    <property type="entry name" value="Exo_endo_phos"/>
    <property type="match status" value="1"/>
</dbReference>
<protein>
    <submittedName>
        <fullName evidence="2">Endonuclease/exonuclease/phosphatase family protein</fullName>
    </submittedName>
</protein>
<name>A0ABV9E3W8_9ACTN</name>
<proteinExistence type="predicted"/>
<dbReference type="RefSeq" id="WP_378578643.1">
    <property type="nucleotide sequence ID" value="NZ_JBHSFQ010000031.1"/>
</dbReference>
<evidence type="ECO:0000259" key="1">
    <source>
        <dbReference type="Pfam" id="PF03372"/>
    </source>
</evidence>
<dbReference type="GO" id="GO:0004519">
    <property type="term" value="F:endonuclease activity"/>
    <property type="evidence" value="ECO:0007669"/>
    <property type="project" value="UniProtKB-KW"/>
</dbReference>
<dbReference type="SUPFAM" id="SSF56219">
    <property type="entry name" value="DNase I-like"/>
    <property type="match status" value="1"/>
</dbReference>
<evidence type="ECO:0000313" key="3">
    <source>
        <dbReference type="Proteomes" id="UP001595923"/>
    </source>
</evidence>
<keyword evidence="2" id="KW-0378">Hydrolase</keyword>
<keyword evidence="2" id="KW-0540">Nuclease</keyword>
<dbReference type="Gene3D" id="3.60.10.10">
    <property type="entry name" value="Endonuclease/exonuclease/phosphatase"/>
    <property type="match status" value="1"/>
</dbReference>
<accession>A0ABV9E3W8</accession>
<dbReference type="PANTHER" id="PTHR43250">
    <property type="entry name" value="EXODEOXYRIBONUCLEASE III"/>
    <property type="match status" value="1"/>
</dbReference>
<gene>
    <name evidence="2" type="ORF">ACFO4E_24485</name>
</gene>
<keyword evidence="3" id="KW-1185">Reference proteome</keyword>
<dbReference type="Proteomes" id="UP001595923">
    <property type="component" value="Unassembled WGS sequence"/>
</dbReference>
<feature type="domain" description="Endonuclease/exonuclease/phosphatase" evidence="1">
    <location>
        <begin position="5"/>
        <end position="206"/>
    </location>
</feature>
<keyword evidence="2" id="KW-0255">Endonuclease</keyword>
<reference evidence="3" key="1">
    <citation type="journal article" date="2019" name="Int. J. Syst. Evol. Microbiol.">
        <title>The Global Catalogue of Microorganisms (GCM) 10K type strain sequencing project: providing services to taxonomists for standard genome sequencing and annotation.</title>
        <authorList>
            <consortium name="The Broad Institute Genomics Platform"/>
            <consortium name="The Broad Institute Genome Sequencing Center for Infectious Disease"/>
            <person name="Wu L."/>
            <person name="Ma J."/>
        </authorList>
    </citation>
    <scope>NUCLEOTIDE SEQUENCE [LARGE SCALE GENOMIC DNA]</scope>
    <source>
        <strain evidence="3">XZYJ18</strain>
    </source>
</reference>
<sequence>MISVLTLNIGAAAEPRATRILDWLADRDDQVIALSETSTGPGTALLLDRYTKAGWEVVHTQGASGQRGAAILSRVAIAGGHRPEFAGVSIPGRAVYTLLDTRPRIGVLGLYVPNNKTDGSKQEFITTVLAAVRGLPADQREHLVIAGDYNVIARTHEPRHPGFAAYEYGLLEELEKVGLVDAHTRIHPRDHPHSWVGRTGDGYRYDYVHVGAALAGRLTASAYLHETREGRALTDHSAVAVGLRPDAVRLLETENPAESGAPTLF</sequence>
<organism evidence="2 3">
    <name type="scientific">Nocardiopsis mangrovi</name>
    <dbReference type="NCBI Taxonomy" id="1179818"/>
    <lineage>
        <taxon>Bacteria</taxon>
        <taxon>Bacillati</taxon>
        <taxon>Actinomycetota</taxon>
        <taxon>Actinomycetes</taxon>
        <taxon>Streptosporangiales</taxon>
        <taxon>Nocardiopsidaceae</taxon>
        <taxon>Nocardiopsis</taxon>
    </lineage>
</organism>
<evidence type="ECO:0000313" key="2">
    <source>
        <dbReference type="EMBL" id="MFC4565026.1"/>
    </source>
</evidence>
<dbReference type="PANTHER" id="PTHR43250:SF2">
    <property type="entry name" value="EXODEOXYRIBONUCLEASE III"/>
    <property type="match status" value="1"/>
</dbReference>